<reference evidence="2 3" key="1">
    <citation type="journal article" date="2016" name="C (Basel)">
        <title>Selective Growth of and Electricity Production by Marine Exoelectrogenic Bacteria in Self-Aggregated Hydrogel of Microbially Reduced Graphene Oxide.</title>
        <authorList>
            <person name="Yoshida N."/>
            <person name="Goto Y."/>
            <person name="Miyata Y."/>
        </authorList>
    </citation>
    <scope>NUCLEOTIDE SEQUENCE [LARGE SCALE GENOMIC DNA]</scope>
    <source>
        <strain evidence="2 3">NIT-T3</strain>
    </source>
</reference>
<dbReference type="EMBL" id="AP024355">
    <property type="protein sequence ID" value="BCR05215.1"/>
    <property type="molecule type" value="Genomic_DNA"/>
</dbReference>
<keyword evidence="3" id="KW-1185">Reference proteome</keyword>
<feature type="region of interest" description="Disordered" evidence="1">
    <location>
        <begin position="123"/>
        <end position="151"/>
    </location>
</feature>
<evidence type="ECO:0000256" key="1">
    <source>
        <dbReference type="SAM" id="MobiDB-lite"/>
    </source>
</evidence>
<reference evidence="2 3" key="2">
    <citation type="journal article" date="2021" name="Int. J. Syst. Evol. Microbiol.">
        <title>Isolation and Polyphasic Characterization of Desulfuromonas versatilis sp. Nov., an Electrogenic Bacteria Capable of Versatile Metabolism Isolated from a Graphene Oxide-Reducing Enrichment Culture.</title>
        <authorList>
            <person name="Xie L."/>
            <person name="Yoshida N."/>
            <person name="Ishii S."/>
            <person name="Meng L."/>
        </authorList>
    </citation>
    <scope>NUCLEOTIDE SEQUENCE [LARGE SCALE GENOMIC DNA]</scope>
    <source>
        <strain evidence="2 3">NIT-T3</strain>
    </source>
</reference>
<dbReference type="Proteomes" id="UP001319827">
    <property type="component" value="Chromosome"/>
</dbReference>
<evidence type="ECO:0000313" key="3">
    <source>
        <dbReference type="Proteomes" id="UP001319827"/>
    </source>
</evidence>
<protein>
    <submittedName>
        <fullName evidence="2">Uncharacterized protein</fullName>
    </submittedName>
</protein>
<accession>A0ABN6DYW0</accession>
<name>A0ABN6DYW0_9BACT</name>
<organism evidence="2 3">
    <name type="scientific">Desulfuromonas versatilis</name>
    <dbReference type="NCBI Taxonomy" id="2802975"/>
    <lineage>
        <taxon>Bacteria</taxon>
        <taxon>Pseudomonadati</taxon>
        <taxon>Thermodesulfobacteriota</taxon>
        <taxon>Desulfuromonadia</taxon>
        <taxon>Desulfuromonadales</taxon>
        <taxon>Desulfuromonadaceae</taxon>
        <taxon>Desulfuromonas</taxon>
    </lineage>
</organism>
<proteinExistence type="predicted"/>
<evidence type="ECO:0000313" key="2">
    <source>
        <dbReference type="EMBL" id="BCR05215.1"/>
    </source>
</evidence>
<sequence>MFNREIVGVGVDPLLPEVLHLLPALKQDIVEFFHKFQYLSCPIYKGATLYPGAGQVKGKPGFPAPCGPSENGPPGRAAWRIVALQAPPPRLAGGWGKAARYQARERTRALAEAKTSGLEQYRGRAAGRRQVGAGDRHQQGVLPNGKGGCRK</sequence>
<gene>
    <name evidence="2" type="ORF">DESUT3_22840</name>
</gene>